<dbReference type="EMBL" id="JANJQO010003095">
    <property type="protein sequence ID" value="KAJ2965189.1"/>
    <property type="molecule type" value="Genomic_DNA"/>
</dbReference>
<gene>
    <name evidence="1" type="ORF">NQ176_g10737</name>
</gene>
<proteinExistence type="predicted"/>
<evidence type="ECO:0000313" key="2">
    <source>
        <dbReference type="Proteomes" id="UP001143910"/>
    </source>
</evidence>
<keyword evidence="2" id="KW-1185">Reference proteome</keyword>
<organism evidence="1 2">
    <name type="scientific">Zarea fungicola</name>
    <dbReference type="NCBI Taxonomy" id="93591"/>
    <lineage>
        <taxon>Eukaryota</taxon>
        <taxon>Fungi</taxon>
        <taxon>Dikarya</taxon>
        <taxon>Ascomycota</taxon>
        <taxon>Pezizomycotina</taxon>
        <taxon>Sordariomycetes</taxon>
        <taxon>Hypocreomycetidae</taxon>
        <taxon>Hypocreales</taxon>
        <taxon>Cordycipitaceae</taxon>
        <taxon>Zarea</taxon>
    </lineage>
</organism>
<accession>A0ACC1MEC7</accession>
<evidence type="ECO:0000313" key="1">
    <source>
        <dbReference type="EMBL" id="KAJ2965189.1"/>
    </source>
</evidence>
<name>A0ACC1MEC7_9HYPO</name>
<comment type="caution">
    <text evidence="1">The sequence shown here is derived from an EMBL/GenBank/DDBJ whole genome shotgun (WGS) entry which is preliminary data.</text>
</comment>
<dbReference type="Proteomes" id="UP001143910">
    <property type="component" value="Unassembled WGS sequence"/>
</dbReference>
<reference evidence="1" key="1">
    <citation type="submission" date="2022-08" db="EMBL/GenBank/DDBJ databases">
        <title>Genome Sequence of Lecanicillium fungicola.</title>
        <authorList>
            <person name="Buettner E."/>
        </authorList>
    </citation>
    <scope>NUCLEOTIDE SEQUENCE</scope>
    <source>
        <strain evidence="1">Babe33</strain>
    </source>
</reference>
<sequence length="396" mass="38724">MKLNALSLVAVALAAHHAEAIPTFQTNILDISKNPDTSALRLPQVPKNVDVPKLSEVETSVDHKRKRDTEAGVAPQFTTTSVGGQPAAGQVLSQAAGKTNQALGSAGVPGANLQSLVGTSQLRPGFVYGVPFVNPLAGNGIGGVSFPGGSPAGGANVGGGNGQTGQKPSPHNPLTALLGLLLGTDSLGNVNGFYPTNGAGGGLASLVPTLVHNLVSILSGTTSSGNLAGPLGALFGKAGSYPVSSYVGNVNPGLIGLNHVVETGINGLQGVVNTGVSGLNGVVNTGVNGVTGVVGTGINGLKGLGTGSETLNTGVSGLNGILDTGVNGLNGILSTGVNGLNGILATGVNGLNGIVNTGVNGVNTATANDGLAHLLQELIQGFGSIGGRMVEVFSAD</sequence>
<protein>
    <submittedName>
        <fullName evidence="1">Uncharacterized protein</fullName>
    </submittedName>
</protein>